<organism evidence="1 2">
    <name type="scientific">Metallosphaera yellowstonensis MK1</name>
    <dbReference type="NCBI Taxonomy" id="671065"/>
    <lineage>
        <taxon>Archaea</taxon>
        <taxon>Thermoproteota</taxon>
        <taxon>Thermoprotei</taxon>
        <taxon>Sulfolobales</taxon>
        <taxon>Sulfolobaceae</taxon>
        <taxon>Metallosphaera</taxon>
    </lineage>
</organism>
<gene>
    <name evidence="1" type="ORF">MetMK1DRAFT_00020750</name>
</gene>
<name>H2C698_9CREN</name>
<protein>
    <submittedName>
        <fullName evidence="1">Uncharacterized protein</fullName>
    </submittedName>
</protein>
<keyword evidence="2" id="KW-1185">Reference proteome</keyword>
<sequence>METRNRLAQIHTSDDAEAQKYLSKQEHELFVKLRKSGSIYFDNESKHWKLEVVG</sequence>
<evidence type="ECO:0000313" key="1">
    <source>
        <dbReference type="EMBL" id="EHP69325.1"/>
    </source>
</evidence>
<evidence type="ECO:0000313" key="2">
    <source>
        <dbReference type="Proteomes" id="UP000003980"/>
    </source>
</evidence>
<accession>H2C698</accession>
<dbReference type="HOGENOM" id="CLU_3039125_0_0_2"/>
<dbReference type="Proteomes" id="UP000003980">
    <property type="component" value="Unassembled WGS sequence"/>
</dbReference>
<dbReference type="EMBL" id="JH597768">
    <property type="protein sequence ID" value="EHP69325.1"/>
    <property type="molecule type" value="Genomic_DNA"/>
</dbReference>
<reference evidence="1 2" key="1">
    <citation type="submission" date="2012-01" db="EMBL/GenBank/DDBJ databases">
        <title>Improved High-Quality Draft sequence of Metallosphaera yellowstonensis MK1.</title>
        <authorList>
            <consortium name="US DOE Joint Genome Institute"/>
            <person name="Lucas S."/>
            <person name="Han J."/>
            <person name="Cheng J.-F."/>
            <person name="Goodwin L."/>
            <person name="Pitluck S."/>
            <person name="Peters L."/>
            <person name="Teshima H."/>
            <person name="Detter J.C."/>
            <person name="Han C."/>
            <person name="Tapia R."/>
            <person name="Land M."/>
            <person name="Hauser L."/>
            <person name="Kyrpides N."/>
            <person name="Kozubal M."/>
            <person name="Macur R.E."/>
            <person name="Jay Z."/>
            <person name="Inskeep W."/>
            <person name="Woyke T."/>
        </authorList>
    </citation>
    <scope>NUCLEOTIDE SEQUENCE [LARGE SCALE GENOMIC DNA]</scope>
    <source>
        <strain evidence="1 2">MK1</strain>
    </source>
</reference>
<proteinExistence type="predicted"/>
<dbReference type="eggNOG" id="arCOG01531">
    <property type="taxonomic scope" value="Archaea"/>
</dbReference>
<dbReference type="AlphaFoldDB" id="H2C698"/>